<dbReference type="EMBL" id="AP029022">
    <property type="protein sequence ID" value="BEV04879.1"/>
    <property type="molecule type" value="Genomic_DNA"/>
</dbReference>
<keyword evidence="8 10" id="KW-0460">Magnesium</keyword>
<dbReference type="RefSeq" id="WP_108408705.1">
    <property type="nucleotide sequence ID" value="NZ_AP029022.1"/>
</dbReference>
<evidence type="ECO:0000256" key="5">
    <source>
        <dbReference type="ARBA" id="ARBA00022723"/>
    </source>
</evidence>
<keyword evidence="5 10" id="KW-0479">Metal-binding</keyword>
<comment type="subcellular location">
    <subcellularLocation>
        <location evidence="10 11">Cytoplasm</location>
    </subcellularLocation>
</comment>
<dbReference type="Proteomes" id="UP001380186">
    <property type="component" value="Chromosome"/>
</dbReference>
<proteinExistence type="inferred from homology"/>
<dbReference type="NCBIfam" id="TIGR01034">
    <property type="entry name" value="metK"/>
    <property type="match status" value="1"/>
</dbReference>
<dbReference type="SUPFAM" id="SSF55973">
    <property type="entry name" value="S-adenosylmethionine synthetase"/>
    <property type="match status" value="3"/>
</dbReference>
<feature type="binding site" description="in other chain" evidence="10">
    <location>
        <position position="289"/>
    </location>
    <ligand>
        <name>L-methionine</name>
        <dbReference type="ChEBI" id="CHEBI:57844"/>
        <note>ligand shared between two neighboring subunits</note>
    </ligand>
</feature>
<feature type="binding site" description="in other chain" evidence="10">
    <location>
        <position position="55"/>
    </location>
    <ligand>
        <name>L-methionine</name>
        <dbReference type="ChEBI" id="CHEBI:57844"/>
        <note>ligand shared between two neighboring subunits</note>
    </ligand>
</feature>
<gene>
    <name evidence="10 16" type="primary">metK</name>
    <name evidence="16" type="ORF">CRDW_22530</name>
</gene>
<evidence type="ECO:0000256" key="9">
    <source>
        <dbReference type="ARBA" id="ARBA00022958"/>
    </source>
</evidence>
<feature type="binding site" evidence="10">
    <location>
        <position position="281"/>
    </location>
    <ligand>
        <name>ATP</name>
        <dbReference type="ChEBI" id="CHEBI:30616"/>
        <note>ligand shared between two neighboring subunits</note>
    </ligand>
</feature>
<evidence type="ECO:0000313" key="17">
    <source>
        <dbReference type="Proteomes" id="UP001380186"/>
    </source>
</evidence>
<dbReference type="InterPro" id="IPR022629">
    <property type="entry name" value="S-AdoMet_synt_central"/>
</dbReference>
<evidence type="ECO:0000256" key="3">
    <source>
        <dbReference type="ARBA" id="ARBA00022563"/>
    </source>
</evidence>
<reference evidence="16 17" key="1">
    <citation type="journal article" date="2020" name="Microbes Environ.">
        <title>Synthetic bacterial community of duckweed: a simple and stable system to study plant-microbe interactions.</title>
        <authorList>
            <person name="Ishizawa H."/>
            <person name="Tada M."/>
            <person name="Kuroda M."/>
            <person name="Inoue D."/>
            <person name="Futamata H."/>
            <person name="Ike M."/>
        </authorList>
    </citation>
    <scope>NUCLEOTIDE SEQUENCE [LARGE SCALE GENOMIC DNA]</scope>
    <source>
        <strain evidence="16 17">DW100</strain>
    </source>
</reference>
<sequence length="426" mass="46783">MSYLFTSESVSEGHPDKIADQISDALIDHFLAYDKNSKVACETLVTTGQVVLAGEVKSDAYLDVQTIAREVINGIGYTKGEYMFNGDSCGVISAIHEQSPDINQGVDRAVNDESFEAKANAQGAGDQGMMFGYATNETANYMPLALDLAHTILKELSAIRRENSEIKYLRPDAKSQVTIEYSDDHKPIRIDSIVVSTQHDDFGSEEEMLNKIREDIKNILIPRVVALQTEEIKALFNDQIKYHINPTGKFVIGGPHGDTGLTGRKIIVDTYGGKGAHGGGAFSGKDPSKVDRSAAYATRHIAKNLVAAGVADEVLVQVSYAIGVAEPCGLYINTYGTAKVDLNDGEIAKKVSTIFDLRPYAIEQNLKLRNPIYQETASYGHMGKEHYIASKTFNKGHKNELTLENLEFFTWEKLDKVEEIKASFGI</sequence>
<evidence type="ECO:0000256" key="7">
    <source>
        <dbReference type="ARBA" id="ARBA00022840"/>
    </source>
</evidence>
<comment type="function">
    <text evidence="10">Catalyzes the formation of S-adenosylmethionine (AdoMet) from methionine and ATP. The overall synthetic reaction is composed of two sequential steps, AdoMet formation and the subsequent tripolyphosphate hydrolysis which occurs prior to release of AdoMet from the enzyme.</text>
</comment>
<comment type="catalytic activity">
    <reaction evidence="10">
        <text>L-methionine + ATP + H2O = S-adenosyl-L-methionine + phosphate + diphosphate</text>
        <dbReference type="Rhea" id="RHEA:21080"/>
        <dbReference type="ChEBI" id="CHEBI:15377"/>
        <dbReference type="ChEBI" id="CHEBI:30616"/>
        <dbReference type="ChEBI" id="CHEBI:33019"/>
        <dbReference type="ChEBI" id="CHEBI:43474"/>
        <dbReference type="ChEBI" id="CHEBI:57844"/>
        <dbReference type="ChEBI" id="CHEBI:59789"/>
        <dbReference type="EC" id="2.5.1.6"/>
    </reaction>
</comment>
<keyword evidence="10" id="KW-0963">Cytoplasm</keyword>
<feature type="binding site" description="in other chain" evidence="10">
    <location>
        <begin position="264"/>
        <end position="265"/>
    </location>
    <ligand>
        <name>ATP</name>
        <dbReference type="ChEBI" id="CHEBI:30616"/>
        <note>ligand shared between two neighboring subunits</note>
    </ligand>
</feature>
<dbReference type="EC" id="2.5.1.6" evidence="10"/>
<name>A0ABM8K7B3_9FLAO</name>
<evidence type="ECO:0000256" key="11">
    <source>
        <dbReference type="RuleBase" id="RU000542"/>
    </source>
</evidence>
<dbReference type="CDD" id="cd18079">
    <property type="entry name" value="S-AdoMet_synt"/>
    <property type="match status" value="1"/>
</dbReference>
<feature type="binding site" evidence="10">
    <location>
        <position position="258"/>
    </location>
    <ligand>
        <name>L-methionine</name>
        <dbReference type="ChEBI" id="CHEBI:57844"/>
        <note>ligand shared between two neighboring subunits</note>
    </ligand>
</feature>
<evidence type="ECO:0000256" key="6">
    <source>
        <dbReference type="ARBA" id="ARBA00022741"/>
    </source>
</evidence>
<feature type="binding site" evidence="10">
    <location>
        <position position="258"/>
    </location>
    <ligand>
        <name>ATP</name>
        <dbReference type="ChEBI" id="CHEBI:30616"/>
        <note>ligand shared between two neighboring subunits</note>
    </ligand>
</feature>
<dbReference type="InterPro" id="IPR022630">
    <property type="entry name" value="S-AdoMet_synt_C"/>
</dbReference>
<evidence type="ECO:0000259" key="14">
    <source>
        <dbReference type="Pfam" id="PF02772"/>
    </source>
</evidence>
<comment type="cofactor">
    <cofactor evidence="10">
        <name>Mg(2+)</name>
        <dbReference type="ChEBI" id="CHEBI:18420"/>
    </cofactor>
    <text evidence="10">Binds 2 divalent ions per subunit.</text>
</comment>
<evidence type="ECO:0000259" key="13">
    <source>
        <dbReference type="Pfam" id="PF00438"/>
    </source>
</evidence>
<keyword evidence="9 10" id="KW-0630">Potassium</keyword>
<keyword evidence="6 10" id="KW-0547">Nucleotide-binding</keyword>
<organism evidence="16 17">
    <name type="scientific">Chryseobacterium gambrini</name>
    <dbReference type="NCBI Taxonomy" id="373672"/>
    <lineage>
        <taxon>Bacteria</taxon>
        <taxon>Pseudomonadati</taxon>
        <taxon>Bacteroidota</taxon>
        <taxon>Flavobacteriia</taxon>
        <taxon>Flavobacteriales</taxon>
        <taxon>Weeksellaceae</taxon>
        <taxon>Chryseobacterium group</taxon>
        <taxon>Chryseobacterium</taxon>
    </lineage>
</organism>
<dbReference type="Pfam" id="PF02773">
    <property type="entry name" value="S-AdoMet_synt_C"/>
    <property type="match status" value="1"/>
</dbReference>
<evidence type="ECO:0000259" key="15">
    <source>
        <dbReference type="Pfam" id="PF02773"/>
    </source>
</evidence>
<feature type="domain" description="S-adenosylmethionine synthetase C-terminal" evidence="15">
    <location>
        <begin position="252"/>
        <end position="387"/>
    </location>
</feature>
<dbReference type="HAMAP" id="MF_00086">
    <property type="entry name" value="S_AdoMet_synth1"/>
    <property type="match status" value="1"/>
</dbReference>
<dbReference type="InterPro" id="IPR022631">
    <property type="entry name" value="ADOMET_SYNTHASE_CS"/>
</dbReference>
<evidence type="ECO:0000256" key="12">
    <source>
        <dbReference type="RuleBase" id="RU004462"/>
    </source>
</evidence>
<evidence type="ECO:0000256" key="10">
    <source>
        <dbReference type="HAMAP-Rule" id="MF_00086"/>
    </source>
</evidence>
<dbReference type="Gene3D" id="3.30.300.10">
    <property type="match status" value="3"/>
</dbReference>
<dbReference type="PANTHER" id="PTHR11964">
    <property type="entry name" value="S-ADENOSYLMETHIONINE SYNTHETASE"/>
    <property type="match status" value="1"/>
</dbReference>
<protein>
    <recommendedName>
        <fullName evidence="10">S-adenosylmethionine synthase</fullName>
        <shortName evidence="10">AdoMet synthase</shortName>
        <ecNumber evidence="10">2.5.1.6</ecNumber>
    </recommendedName>
    <alternativeName>
        <fullName evidence="10">MAT</fullName>
    </alternativeName>
    <alternativeName>
        <fullName evidence="10">Methionine adenosyltransferase</fullName>
    </alternativeName>
</protein>
<accession>A0ABM8K7B3</accession>
<feature type="binding site" description="in other chain" evidence="10">
    <location>
        <begin position="249"/>
        <end position="250"/>
    </location>
    <ligand>
        <name>ATP</name>
        <dbReference type="ChEBI" id="CHEBI:30616"/>
        <note>ligand shared between two neighboring subunits</note>
    </ligand>
</feature>
<evidence type="ECO:0000256" key="2">
    <source>
        <dbReference type="ARBA" id="ARBA00009685"/>
    </source>
</evidence>
<feature type="binding site" evidence="10">
    <location>
        <position position="16"/>
    </location>
    <ligand>
        <name>Mg(2+)</name>
        <dbReference type="ChEBI" id="CHEBI:18420"/>
    </ligand>
</feature>
<comment type="similarity">
    <text evidence="2 10 12">Belongs to the AdoMet synthase family.</text>
</comment>
<comment type="pathway">
    <text evidence="1 10">Amino-acid biosynthesis; S-adenosyl-L-methionine biosynthesis; S-adenosyl-L-methionine from L-methionine: step 1/1.</text>
</comment>
<dbReference type="InterPro" id="IPR022628">
    <property type="entry name" value="S-AdoMet_synt_N"/>
</dbReference>
<dbReference type="Pfam" id="PF00438">
    <property type="entry name" value="S-AdoMet_synt_N"/>
    <property type="match status" value="1"/>
</dbReference>
<feature type="binding site" evidence="10">
    <location>
        <position position="285"/>
    </location>
    <ligand>
        <name>ATP</name>
        <dbReference type="ChEBI" id="CHEBI:30616"/>
        <note>ligand shared between two neighboring subunits</note>
    </ligand>
</feature>
<dbReference type="PROSITE" id="PS00376">
    <property type="entry name" value="ADOMET_SYNTHASE_1"/>
    <property type="match status" value="1"/>
</dbReference>
<evidence type="ECO:0000256" key="1">
    <source>
        <dbReference type="ARBA" id="ARBA00005224"/>
    </source>
</evidence>
<feature type="domain" description="S-adenosylmethionine synthetase N-terminal" evidence="13">
    <location>
        <begin position="3"/>
        <end position="100"/>
    </location>
</feature>
<dbReference type="InterPro" id="IPR022636">
    <property type="entry name" value="S-AdoMet_synthetase_sfam"/>
</dbReference>
<keyword evidence="3 10" id="KW-0554">One-carbon metabolism</keyword>
<keyword evidence="7 10" id="KW-0067">ATP-binding</keyword>
<feature type="binding site" description="in other chain" evidence="10">
    <location>
        <position position="98"/>
    </location>
    <ligand>
        <name>L-methionine</name>
        <dbReference type="ChEBI" id="CHEBI:57844"/>
        <note>ligand shared between two neighboring subunits</note>
    </ligand>
</feature>
<dbReference type="PIRSF" id="PIRSF000497">
    <property type="entry name" value="MAT"/>
    <property type="match status" value="1"/>
</dbReference>
<evidence type="ECO:0000256" key="4">
    <source>
        <dbReference type="ARBA" id="ARBA00022679"/>
    </source>
</evidence>
<comment type="subunit">
    <text evidence="10">Homotetramer; dimer of dimers.</text>
</comment>
<keyword evidence="4 10" id="KW-0808">Transferase</keyword>
<comment type="cofactor">
    <cofactor evidence="10">
        <name>K(+)</name>
        <dbReference type="ChEBI" id="CHEBI:29103"/>
    </cofactor>
    <text evidence="10">Binds 1 potassium ion per subunit.</text>
</comment>
<evidence type="ECO:0000256" key="8">
    <source>
        <dbReference type="ARBA" id="ARBA00022842"/>
    </source>
</evidence>
<feature type="domain" description="S-adenosylmethionine synthetase central" evidence="14">
    <location>
        <begin position="122"/>
        <end position="250"/>
    </location>
</feature>
<feature type="region of interest" description="Flexible loop" evidence="10">
    <location>
        <begin position="98"/>
        <end position="108"/>
    </location>
</feature>
<feature type="binding site" evidence="10">
    <location>
        <position position="42"/>
    </location>
    <ligand>
        <name>K(+)</name>
        <dbReference type="ChEBI" id="CHEBI:29103"/>
    </ligand>
</feature>
<feature type="binding site" description="in other chain" evidence="10">
    <location>
        <position position="14"/>
    </location>
    <ligand>
        <name>ATP</name>
        <dbReference type="ChEBI" id="CHEBI:30616"/>
        <note>ligand shared between two neighboring subunits</note>
    </ligand>
</feature>
<feature type="binding site" description="in other chain" evidence="10">
    <location>
        <begin position="172"/>
        <end position="174"/>
    </location>
    <ligand>
        <name>ATP</name>
        <dbReference type="ChEBI" id="CHEBI:30616"/>
        <note>ligand shared between two neighboring subunits</note>
    </ligand>
</feature>
<evidence type="ECO:0000313" key="16">
    <source>
        <dbReference type="EMBL" id="BEV04879.1"/>
    </source>
</evidence>
<dbReference type="Pfam" id="PF02772">
    <property type="entry name" value="S-AdoMet_synt_M"/>
    <property type="match status" value="1"/>
</dbReference>
<keyword evidence="17" id="KW-1185">Reference proteome</keyword>
<dbReference type="PROSITE" id="PS00377">
    <property type="entry name" value="ADOMET_SYNTHASE_2"/>
    <property type="match status" value="1"/>
</dbReference>
<dbReference type="InterPro" id="IPR002133">
    <property type="entry name" value="S-AdoMet_synthetase"/>
</dbReference>